<dbReference type="InterPro" id="IPR005828">
    <property type="entry name" value="MFS_sugar_transport-like"/>
</dbReference>
<keyword evidence="6" id="KW-0813">Transport</keyword>
<dbReference type="PRINTS" id="PR00171">
    <property type="entry name" value="SUGRTRNSPORT"/>
</dbReference>
<protein>
    <submittedName>
        <fullName evidence="11">Solute carrier family 2, facilitated glucose transporter member 1-like</fullName>
    </submittedName>
</protein>
<evidence type="ECO:0000313" key="11">
    <source>
        <dbReference type="RefSeq" id="XP_023168332.2"/>
    </source>
</evidence>
<feature type="transmembrane region" description="Helical" evidence="7">
    <location>
        <begin position="309"/>
        <end position="330"/>
    </location>
</feature>
<keyword evidence="8" id="KW-0732">Signal</keyword>
<dbReference type="PANTHER" id="PTHR23503:SF127">
    <property type="entry name" value="FI08437P-RELATED"/>
    <property type="match status" value="1"/>
</dbReference>
<dbReference type="AlphaFoldDB" id="A0A6J1LQC1"/>
<dbReference type="InterPro" id="IPR003663">
    <property type="entry name" value="Sugar/inositol_transpt"/>
</dbReference>
<feature type="transmembrane region" description="Helical" evidence="7">
    <location>
        <begin position="64"/>
        <end position="87"/>
    </location>
</feature>
<dbReference type="Proteomes" id="UP000504633">
    <property type="component" value="Unplaced"/>
</dbReference>
<sequence>MEQKGKWTGMLIWSTLGSTIGAAVPGGYCMGIINNPAAHMRDWCAATLLHKYQLELSSAQLDTLWALIVSIFLIGGILGSACAAWAANRFGRRGCFLLSGLLLLLAALGFVCCRWLQSVELLLLCRLIVGIGAGLITTGLPMYHSEIAALSQRGALGAGCSVGFSTGIVMAQICSMESLLGDADHWHLALAFYVVFMAICYAPYRCYAESPKWLFIVKQRKEEALQMLVRLRGGHAGLELELQSMELEAASKHSSRSLSEVLKDSKLLLPLVLLCSYQGGQQLTGCSSIFYYSVFIFRSSGLSPRVAELLSLCAGNVNLATALLGPVLMAKFNRRTLMLLSCFFCALLMFGFCLFVEYGRLFPWLVYGTIACIFLYLIFFQLALGPMPSFIGTELFEVPSRSVANSLGNQVGWSCNFLVGFLFPTMHSLMGSWIFLIFSIFGALLFLLTKFYLPETRGREVSVVAELVSRGFRSKVL</sequence>
<dbReference type="InterPro" id="IPR045263">
    <property type="entry name" value="GLUT"/>
</dbReference>
<evidence type="ECO:0000256" key="1">
    <source>
        <dbReference type="ARBA" id="ARBA00004141"/>
    </source>
</evidence>
<feature type="transmembrane region" description="Helical" evidence="7">
    <location>
        <begin position="123"/>
        <end position="143"/>
    </location>
</feature>
<dbReference type="GeneID" id="111597723"/>
<evidence type="ECO:0000259" key="9">
    <source>
        <dbReference type="PROSITE" id="PS50850"/>
    </source>
</evidence>
<name>A0A6J1LQC1_DROHY</name>
<proteinExistence type="inferred from homology"/>
<dbReference type="InterPro" id="IPR036259">
    <property type="entry name" value="MFS_trans_sf"/>
</dbReference>
<dbReference type="NCBIfam" id="TIGR00879">
    <property type="entry name" value="SP"/>
    <property type="match status" value="1"/>
</dbReference>
<keyword evidence="2 7" id="KW-0812">Transmembrane</keyword>
<evidence type="ECO:0000256" key="3">
    <source>
        <dbReference type="ARBA" id="ARBA00022989"/>
    </source>
</evidence>
<keyword evidence="3 7" id="KW-1133">Transmembrane helix</keyword>
<evidence type="ECO:0000256" key="4">
    <source>
        <dbReference type="ARBA" id="ARBA00023136"/>
    </source>
</evidence>
<dbReference type="SUPFAM" id="SSF103473">
    <property type="entry name" value="MFS general substrate transporter"/>
    <property type="match status" value="1"/>
</dbReference>
<feature type="chain" id="PRO_5026733418" evidence="8">
    <location>
        <begin position="23"/>
        <end position="477"/>
    </location>
</feature>
<feature type="transmembrane region" description="Helical" evidence="7">
    <location>
        <begin position="94"/>
        <end position="117"/>
    </location>
</feature>
<evidence type="ECO:0000313" key="10">
    <source>
        <dbReference type="Proteomes" id="UP000504633"/>
    </source>
</evidence>
<feature type="transmembrane region" description="Helical" evidence="7">
    <location>
        <begin position="364"/>
        <end position="385"/>
    </location>
</feature>
<feature type="transmembrane region" description="Helical" evidence="7">
    <location>
        <begin position="337"/>
        <end position="358"/>
    </location>
</feature>
<evidence type="ECO:0000256" key="6">
    <source>
        <dbReference type="RuleBase" id="RU003346"/>
    </source>
</evidence>
<dbReference type="OrthoDB" id="4540492at2759"/>
<comment type="subcellular location">
    <subcellularLocation>
        <location evidence="1">Membrane</location>
        <topology evidence="1">Multi-pass membrane protein</topology>
    </subcellularLocation>
</comment>
<reference evidence="11" key="1">
    <citation type="submission" date="2025-08" db="UniProtKB">
        <authorList>
            <consortium name="RefSeq"/>
        </authorList>
    </citation>
    <scope>IDENTIFICATION</scope>
    <source>
        <strain evidence="11">15085-1641.00</strain>
        <tissue evidence="11">Whole body</tissue>
    </source>
</reference>
<keyword evidence="5" id="KW-0325">Glycoprotein</keyword>
<evidence type="ECO:0000256" key="8">
    <source>
        <dbReference type="SAM" id="SignalP"/>
    </source>
</evidence>
<evidence type="ECO:0000256" key="2">
    <source>
        <dbReference type="ARBA" id="ARBA00022692"/>
    </source>
</evidence>
<feature type="transmembrane region" description="Helical" evidence="7">
    <location>
        <begin position="432"/>
        <end position="453"/>
    </location>
</feature>
<organism evidence="10 11">
    <name type="scientific">Drosophila hydei</name>
    <name type="common">Fruit fly</name>
    <dbReference type="NCBI Taxonomy" id="7224"/>
    <lineage>
        <taxon>Eukaryota</taxon>
        <taxon>Metazoa</taxon>
        <taxon>Ecdysozoa</taxon>
        <taxon>Arthropoda</taxon>
        <taxon>Hexapoda</taxon>
        <taxon>Insecta</taxon>
        <taxon>Pterygota</taxon>
        <taxon>Neoptera</taxon>
        <taxon>Endopterygota</taxon>
        <taxon>Diptera</taxon>
        <taxon>Brachycera</taxon>
        <taxon>Muscomorpha</taxon>
        <taxon>Ephydroidea</taxon>
        <taxon>Drosophilidae</taxon>
        <taxon>Drosophila</taxon>
    </lineage>
</organism>
<dbReference type="KEGG" id="dhe:111597723"/>
<feature type="transmembrane region" description="Helical" evidence="7">
    <location>
        <begin position="155"/>
        <end position="173"/>
    </location>
</feature>
<dbReference type="InterPro" id="IPR020846">
    <property type="entry name" value="MFS_dom"/>
</dbReference>
<dbReference type="Gene3D" id="1.20.1250.20">
    <property type="entry name" value="MFS general substrate transporter like domains"/>
    <property type="match status" value="1"/>
</dbReference>
<feature type="signal peptide" evidence="8">
    <location>
        <begin position="1"/>
        <end position="22"/>
    </location>
</feature>
<dbReference type="PROSITE" id="PS50850">
    <property type="entry name" value="MFS"/>
    <property type="match status" value="1"/>
</dbReference>
<keyword evidence="4 7" id="KW-0472">Membrane</keyword>
<gene>
    <name evidence="11" type="primary">LOC111597723</name>
</gene>
<dbReference type="OMA" id="MFQAKFD"/>
<evidence type="ECO:0000256" key="7">
    <source>
        <dbReference type="SAM" id="Phobius"/>
    </source>
</evidence>
<dbReference type="PANTHER" id="PTHR23503">
    <property type="entry name" value="SOLUTE CARRIER FAMILY 2"/>
    <property type="match status" value="1"/>
</dbReference>
<dbReference type="PROSITE" id="PS00217">
    <property type="entry name" value="SUGAR_TRANSPORT_2"/>
    <property type="match status" value="1"/>
</dbReference>
<dbReference type="InterPro" id="IPR005829">
    <property type="entry name" value="Sugar_transporter_CS"/>
</dbReference>
<dbReference type="Pfam" id="PF00083">
    <property type="entry name" value="Sugar_tr"/>
    <property type="match status" value="1"/>
</dbReference>
<dbReference type="GO" id="GO:0016020">
    <property type="term" value="C:membrane"/>
    <property type="evidence" value="ECO:0007669"/>
    <property type="project" value="UniProtKB-SubCell"/>
</dbReference>
<evidence type="ECO:0000256" key="5">
    <source>
        <dbReference type="ARBA" id="ARBA00023180"/>
    </source>
</evidence>
<keyword evidence="10" id="KW-1185">Reference proteome</keyword>
<dbReference type="RefSeq" id="XP_023168332.2">
    <property type="nucleotide sequence ID" value="XM_023312564.2"/>
</dbReference>
<comment type="similarity">
    <text evidence="6">Belongs to the major facilitator superfamily. Sugar transporter (TC 2.A.1.1) family.</text>
</comment>
<feature type="domain" description="Major facilitator superfamily (MFS) profile" evidence="9">
    <location>
        <begin position="15"/>
        <end position="457"/>
    </location>
</feature>
<dbReference type="GO" id="GO:0015149">
    <property type="term" value="F:hexose transmembrane transporter activity"/>
    <property type="evidence" value="ECO:0007669"/>
    <property type="project" value="TreeGrafter"/>
</dbReference>
<feature type="transmembrane region" description="Helical" evidence="7">
    <location>
        <begin position="185"/>
        <end position="204"/>
    </location>
</feature>
<accession>A0A6J1LQC1</accession>
<feature type="transmembrane region" description="Helical" evidence="7">
    <location>
        <begin position="12"/>
        <end position="33"/>
    </location>
</feature>